<dbReference type="OrthoDB" id="187738at2759"/>
<dbReference type="PRINTS" id="PR00473">
    <property type="entry name" value="GALCTOKINASE"/>
</dbReference>
<comment type="similarity">
    <text evidence="1">Belongs to the GHMP kinase family. GalK subfamily.</text>
</comment>
<dbReference type="Pfam" id="PF00288">
    <property type="entry name" value="GHMP_kinases_N"/>
    <property type="match status" value="1"/>
</dbReference>
<dbReference type="Gene3D" id="3.30.230.10">
    <property type="match status" value="1"/>
</dbReference>
<reference evidence="7 8" key="1">
    <citation type="journal article" date="2017" name="Mol. Plant">
        <title>The Genome of Medicinal Plant Macleaya cordata Provides New Insights into Benzylisoquinoline Alkaloids Metabolism.</title>
        <authorList>
            <person name="Liu X."/>
            <person name="Liu Y."/>
            <person name="Huang P."/>
            <person name="Ma Y."/>
            <person name="Qing Z."/>
            <person name="Tang Q."/>
            <person name="Cao H."/>
            <person name="Cheng P."/>
            <person name="Zheng Y."/>
            <person name="Yuan Z."/>
            <person name="Zhou Y."/>
            <person name="Liu J."/>
            <person name="Tang Z."/>
            <person name="Zhuo Y."/>
            <person name="Zhang Y."/>
            <person name="Yu L."/>
            <person name="Huang J."/>
            <person name="Yang P."/>
            <person name="Peng Q."/>
            <person name="Zhang J."/>
            <person name="Jiang W."/>
            <person name="Zhang Z."/>
            <person name="Lin K."/>
            <person name="Ro D.K."/>
            <person name="Chen X."/>
            <person name="Xiong X."/>
            <person name="Shang Y."/>
            <person name="Huang S."/>
            <person name="Zeng J."/>
        </authorList>
    </citation>
    <scope>NUCLEOTIDE SEQUENCE [LARGE SCALE GENOMIC DNA]</scope>
    <source>
        <strain evidence="8">cv. BLH2017</strain>
        <tissue evidence="7">Root</tissue>
    </source>
</reference>
<evidence type="ECO:0000256" key="3">
    <source>
        <dbReference type="ARBA" id="ARBA00022840"/>
    </source>
</evidence>
<dbReference type="InterPro" id="IPR013750">
    <property type="entry name" value="GHMP_kinase_C_dom"/>
</dbReference>
<keyword evidence="8" id="KW-1185">Reference proteome</keyword>
<keyword evidence="7" id="KW-0808">Transferase</keyword>
<dbReference type="GO" id="GO:0005829">
    <property type="term" value="C:cytosol"/>
    <property type="evidence" value="ECO:0007669"/>
    <property type="project" value="TreeGrafter"/>
</dbReference>
<dbReference type="PIRSF" id="PIRSF000530">
    <property type="entry name" value="Galactokinase"/>
    <property type="match status" value="1"/>
</dbReference>
<dbReference type="GO" id="GO:0006012">
    <property type="term" value="P:galactose metabolic process"/>
    <property type="evidence" value="ECO:0007669"/>
    <property type="project" value="InterPro"/>
</dbReference>
<evidence type="ECO:0000256" key="1">
    <source>
        <dbReference type="ARBA" id="ARBA00006566"/>
    </source>
</evidence>
<evidence type="ECO:0000256" key="2">
    <source>
        <dbReference type="ARBA" id="ARBA00022741"/>
    </source>
</evidence>
<dbReference type="InterPro" id="IPR019539">
    <property type="entry name" value="GalKase_N"/>
</dbReference>
<dbReference type="Pfam" id="PF10509">
    <property type="entry name" value="GalKase_gal_bdg"/>
    <property type="match status" value="1"/>
</dbReference>
<gene>
    <name evidence="7" type="ORF">BVC80_1543g189</name>
</gene>
<dbReference type="AlphaFoldDB" id="A0A200R238"/>
<dbReference type="NCBIfam" id="TIGR00131">
    <property type="entry name" value="gal_kin"/>
    <property type="match status" value="1"/>
</dbReference>
<evidence type="ECO:0000259" key="4">
    <source>
        <dbReference type="Pfam" id="PF00288"/>
    </source>
</evidence>
<dbReference type="FunFam" id="1.20.1440.340:FF:000002">
    <property type="entry name" value="Galactokinase"/>
    <property type="match status" value="1"/>
</dbReference>
<dbReference type="InterPro" id="IPR019741">
    <property type="entry name" value="Galactokinase_CS"/>
</dbReference>
<protein>
    <submittedName>
        <fullName evidence="7">Galactokinase</fullName>
    </submittedName>
</protein>
<keyword evidence="7" id="KW-0418">Kinase</keyword>
<dbReference type="Gene3D" id="1.20.1440.340">
    <property type="match status" value="1"/>
</dbReference>
<dbReference type="Pfam" id="PF08544">
    <property type="entry name" value="GHMP_kinases_C"/>
    <property type="match status" value="1"/>
</dbReference>
<dbReference type="GO" id="GO:0005524">
    <property type="term" value="F:ATP binding"/>
    <property type="evidence" value="ECO:0007669"/>
    <property type="project" value="UniProtKB-KW"/>
</dbReference>
<dbReference type="InterPro" id="IPR020568">
    <property type="entry name" value="Ribosomal_Su5_D2-typ_SF"/>
</dbReference>
<dbReference type="InterPro" id="IPR000705">
    <property type="entry name" value="Galactokinase"/>
</dbReference>
<dbReference type="PRINTS" id="PR00959">
    <property type="entry name" value="MEVGALKINASE"/>
</dbReference>
<accession>A0A200R238</accession>
<evidence type="ECO:0000313" key="7">
    <source>
        <dbReference type="EMBL" id="OVA16738.1"/>
    </source>
</evidence>
<dbReference type="InterPro" id="IPR014721">
    <property type="entry name" value="Ribsml_uS5_D2-typ_fold_subgr"/>
</dbReference>
<dbReference type="InterPro" id="IPR006204">
    <property type="entry name" value="GHMP_kinase_N_dom"/>
</dbReference>
<proteinExistence type="inferred from homology"/>
<evidence type="ECO:0000313" key="8">
    <source>
        <dbReference type="Proteomes" id="UP000195402"/>
    </source>
</evidence>
<dbReference type="SUPFAM" id="SSF55060">
    <property type="entry name" value="GHMP Kinase, C-terminal domain"/>
    <property type="match status" value="1"/>
</dbReference>
<dbReference type="FunCoup" id="A0A200R238">
    <property type="interactions" value="3472"/>
</dbReference>
<sequence length="497" mass="54547">MISQSIPIFSTIEPVYGDGSQLEETQRRFDILKSKFFKIFGHQPDLFTRSPGRVNLIGEHIDYEGYSVLPMAIRQDTIVAIRKNDSGESSKLLRIANVNDKYTMCTYPADPDQDIDLKNHKWGHYFICGYKGYYEFAKSKGVDIGVPVGLDVLVDGIVPTGGSGLSSSAAFVCSSTIAIMAAFDKNFPKKEIAQLTCDCERHIGTQSGGMDQAISVMARSGFAELIDFNPIRATDVKLPAGGTFVIAHSLAESMKAVTAATNYNNRVVECRLAAIVLGIKLGMKPKEAVSNVKTLSDIEALCISFANSRNSSDPVIAVKEHLKEEPYTAEDIEKITEEGLPSVFSNSPTSLDVLKAATTFKLFQRASHVYSEAKRVPAFKDTVSSKLSDEEMLKKLGELMNESHYSCSVLYECSCPELEELVRICRDNGALGARLTGAGWGGCAVALVKENIVPQFIQKLKEFFYKSRIEKGVIKKDEVDCYVFASKPSSGAAIFKF</sequence>
<dbReference type="InterPro" id="IPR006206">
    <property type="entry name" value="Mevalonate/galactokinase"/>
</dbReference>
<dbReference type="GO" id="GO:0004335">
    <property type="term" value="F:galactokinase activity"/>
    <property type="evidence" value="ECO:0007669"/>
    <property type="project" value="InterPro"/>
</dbReference>
<feature type="domain" description="GHMP kinase C-terminal" evidence="5">
    <location>
        <begin position="393"/>
        <end position="465"/>
    </location>
</feature>
<feature type="domain" description="Galactokinase N-terminal" evidence="6">
    <location>
        <begin position="35"/>
        <end position="83"/>
    </location>
</feature>
<comment type="caution">
    <text evidence="7">The sequence shown here is derived from an EMBL/GenBank/DDBJ whole genome shotgun (WGS) entry which is preliminary data.</text>
</comment>
<dbReference type="FunFam" id="3.30.230.10:FF:000046">
    <property type="entry name" value="galactokinase-like isoform X1"/>
    <property type="match status" value="1"/>
</dbReference>
<dbReference type="OMA" id="SECEQHI"/>
<dbReference type="EMBL" id="MVGT01000481">
    <property type="protein sequence ID" value="OVA16738.1"/>
    <property type="molecule type" value="Genomic_DNA"/>
</dbReference>
<evidence type="ECO:0000259" key="6">
    <source>
        <dbReference type="Pfam" id="PF10509"/>
    </source>
</evidence>
<dbReference type="SUPFAM" id="SSF54211">
    <property type="entry name" value="Ribosomal protein S5 domain 2-like"/>
    <property type="match status" value="1"/>
</dbReference>
<dbReference type="PROSITE" id="PS00106">
    <property type="entry name" value="GALACTOKINASE"/>
    <property type="match status" value="1"/>
</dbReference>
<dbReference type="InterPro" id="IPR036554">
    <property type="entry name" value="GHMP_kinase_C_sf"/>
</dbReference>
<organism evidence="7 8">
    <name type="scientific">Macleaya cordata</name>
    <name type="common">Five-seeded plume-poppy</name>
    <name type="synonym">Bocconia cordata</name>
    <dbReference type="NCBI Taxonomy" id="56857"/>
    <lineage>
        <taxon>Eukaryota</taxon>
        <taxon>Viridiplantae</taxon>
        <taxon>Streptophyta</taxon>
        <taxon>Embryophyta</taxon>
        <taxon>Tracheophyta</taxon>
        <taxon>Spermatophyta</taxon>
        <taxon>Magnoliopsida</taxon>
        <taxon>Ranunculales</taxon>
        <taxon>Papaveraceae</taxon>
        <taxon>Papaveroideae</taxon>
        <taxon>Macleaya</taxon>
    </lineage>
</organism>
<dbReference type="PANTHER" id="PTHR10457:SF7">
    <property type="entry name" value="GALACTOKINASE-RELATED"/>
    <property type="match status" value="1"/>
</dbReference>
<dbReference type="InParanoid" id="A0A200R238"/>
<dbReference type="Gene3D" id="3.30.70.3170">
    <property type="match status" value="1"/>
</dbReference>
<feature type="domain" description="GHMP kinase N-terminal" evidence="4">
    <location>
        <begin position="141"/>
        <end position="218"/>
    </location>
</feature>
<dbReference type="PANTHER" id="PTHR10457">
    <property type="entry name" value="MEVALONATE KINASE/GALACTOKINASE"/>
    <property type="match status" value="1"/>
</dbReference>
<keyword evidence="3" id="KW-0067">ATP-binding</keyword>
<name>A0A200R238_MACCD</name>
<evidence type="ECO:0000259" key="5">
    <source>
        <dbReference type="Pfam" id="PF08544"/>
    </source>
</evidence>
<keyword evidence="2" id="KW-0547">Nucleotide-binding</keyword>
<dbReference type="STRING" id="56857.A0A200R238"/>
<dbReference type="Proteomes" id="UP000195402">
    <property type="component" value="Unassembled WGS sequence"/>
</dbReference>